<gene>
    <name evidence="1" type="ORF">OG835_38625</name>
</gene>
<proteinExistence type="predicted"/>
<evidence type="ECO:0000313" key="2">
    <source>
        <dbReference type="Proteomes" id="UP001348369"/>
    </source>
</evidence>
<reference evidence="1" key="1">
    <citation type="submission" date="2022-10" db="EMBL/GenBank/DDBJ databases">
        <title>The complete genomes of actinobacterial strains from the NBC collection.</title>
        <authorList>
            <person name="Joergensen T.S."/>
            <person name="Alvarez Arevalo M."/>
            <person name="Sterndorff E.B."/>
            <person name="Faurdal D."/>
            <person name="Vuksanovic O."/>
            <person name="Mourched A.-S."/>
            <person name="Charusanti P."/>
            <person name="Shaw S."/>
            <person name="Blin K."/>
            <person name="Weber T."/>
        </authorList>
    </citation>
    <scope>NUCLEOTIDE SEQUENCE</scope>
    <source>
        <strain evidence="1">NBC 01771</strain>
    </source>
</reference>
<accession>A0ACD4ZX27</accession>
<dbReference type="EMBL" id="CP109109">
    <property type="protein sequence ID" value="WSC02338.1"/>
    <property type="molecule type" value="Genomic_DNA"/>
</dbReference>
<dbReference type="Proteomes" id="UP001348369">
    <property type="component" value="Chromosome"/>
</dbReference>
<organism evidence="1 2">
    <name type="scientific">Streptomyces scopuliridis</name>
    <dbReference type="NCBI Taxonomy" id="452529"/>
    <lineage>
        <taxon>Bacteria</taxon>
        <taxon>Bacillati</taxon>
        <taxon>Actinomycetota</taxon>
        <taxon>Actinomycetes</taxon>
        <taxon>Kitasatosporales</taxon>
        <taxon>Streptomycetaceae</taxon>
        <taxon>Streptomyces</taxon>
    </lineage>
</organism>
<evidence type="ECO:0000313" key="1">
    <source>
        <dbReference type="EMBL" id="WSC02338.1"/>
    </source>
</evidence>
<sequence>MNTVLAELGRRYMERWVALLVLPGLLYVAGAAVASGWGTRTGRTSAV</sequence>
<protein>
    <submittedName>
        <fullName evidence="1">Uncharacterized protein</fullName>
    </submittedName>
</protein>
<keyword evidence="2" id="KW-1185">Reference proteome</keyword>
<name>A0ACD4ZX27_9ACTN</name>